<dbReference type="InterPro" id="IPR021314">
    <property type="entry name" value="DUF2911"/>
</dbReference>
<dbReference type="Proteomes" id="UP001500394">
    <property type="component" value="Unassembled WGS sequence"/>
</dbReference>
<gene>
    <name evidence="2" type="ORF">GCM10023173_22320</name>
</gene>
<sequence>MKTTLSIITVIVLFLTANTAMAQMDKTILSPPDSVSVTTNDGVTIKVNYSKPSLRGRKFGVDLAKFGEVWRTGANAITVIEFDKNVLVAGKALPRGKYGLWTIPGEDETTVIFSKKWKGWGVNYSDQEDQLRVNVKNIKGNPSVEQFTISVEPSGQINLAWDEYIIPIAVKAGR</sequence>
<comment type="caution">
    <text evidence="2">The sequence shown here is derived from an EMBL/GenBank/DDBJ whole genome shotgun (WGS) entry which is preliminary data.</text>
</comment>
<proteinExistence type="predicted"/>
<name>A0ABP8R6A5_9SPHI</name>
<feature type="signal peptide" evidence="1">
    <location>
        <begin position="1"/>
        <end position="22"/>
    </location>
</feature>
<reference evidence="3" key="1">
    <citation type="journal article" date="2019" name="Int. J. Syst. Evol. Microbiol.">
        <title>The Global Catalogue of Microorganisms (GCM) 10K type strain sequencing project: providing services to taxonomists for standard genome sequencing and annotation.</title>
        <authorList>
            <consortium name="The Broad Institute Genomics Platform"/>
            <consortium name="The Broad Institute Genome Sequencing Center for Infectious Disease"/>
            <person name="Wu L."/>
            <person name="Ma J."/>
        </authorList>
    </citation>
    <scope>NUCLEOTIDE SEQUENCE [LARGE SCALE GENOMIC DNA]</scope>
    <source>
        <strain evidence="3">JCM 17858</strain>
    </source>
</reference>
<keyword evidence="1" id="KW-0732">Signal</keyword>
<dbReference type="EMBL" id="BAABGR010000035">
    <property type="protein sequence ID" value="GAA4519419.1"/>
    <property type="molecule type" value="Genomic_DNA"/>
</dbReference>
<dbReference type="RefSeq" id="WP_039053862.1">
    <property type="nucleotide sequence ID" value="NZ_BAABGR010000035.1"/>
</dbReference>
<organism evidence="2 3">
    <name type="scientific">Sphingobacterium thermophilum</name>
    <dbReference type="NCBI Taxonomy" id="768534"/>
    <lineage>
        <taxon>Bacteria</taxon>
        <taxon>Pseudomonadati</taxon>
        <taxon>Bacteroidota</taxon>
        <taxon>Sphingobacteriia</taxon>
        <taxon>Sphingobacteriales</taxon>
        <taxon>Sphingobacteriaceae</taxon>
        <taxon>Sphingobacterium</taxon>
    </lineage>
</organism>
<protein>
    <submittedName>
        <fullName evidence="2">DUF2911 domain-containing protein</fullName>
    </submittedName>
</protein>
<keyword evidence="3" id="KW-1185">Reference proteome</keyword>
<accession>A0ABP8R6A5</accession>
<evidence type="ECO:0000313" key="3">
    <source>
        <dbReference type="Proteomes" id="UP001500394"/>
    </source>
</evidence>
<evidence type="ECO:0000313" key="2">
    <source>
        <dbReference type="EMBL" id="GAA4519419.1"/>
    </source>
</evidence>
<evidence type="ECO:0000256" key="1">
    <source>
        <dbReference type="SAM" id="SignalP"/>
    </source>
</evidence>
<feature type="chain" id="PRO_5046772962" evidence="1">
    <location>
        <begin position="23"/>
        <end position="174"/>
    </location>
</feature>
<dbReference type="Pfam" id="PF11138">
    <property type="entry name" value="DUF2911"/>
    <property type="match status" value="1"/>
</dbReference>